<keyword evidence="5 7" id="KW-1133">Transmembrane helix</keyword>
<keyword evidence="10" id="KW-1185">Reference proteome</keyword>
<dbReference type="AlphaFoldDB" id="A0A3R8PKC8"/>
<proteinExistence type="inferred from homology"/>
<reference evidence="9 10" key="1">
    <citation type="submission" date="2018-01" db="EMBL/GenBank/DDBJ databases">
        <title>Twenty Corynebacterium bovis Genomes.</title>
        <authorList>
            <person name="Gulvik C.A."/>
        </authorList>
    </citation>
    <scope>NUCLEOTIDE SEQUENCE [LARGE SCALE GENOMIC DNA]</scope>
    <source>
        <strain evidence="9 10">16-2004</strain>
    </source>
</reference>
<evidence type="ECO:0000256" key="6">
    <source>
        <dbReference type="ARBA" id="ARBA00023136"/>
    </source>
</evidence>
<comment type="subcellular location">
    <subcellularLocation>
        <location evidence="1">Cell membrane</location>
        <topology evidence="1">Multi-pass membrane protein</topology>
    </subcellularLocation>
</comment>
<evidence type="ECO:0000313" key="10">
    <source>
        <dbReference type="Proteomes" id="UP000278422"/>
    </source>
</evidence>
<evidence type="ECO:0000313" key="9">
    <source>
        <dbReference type="EMBL" id="RRQ04016.1"/>
    </source>
</evidence>
<protein>
    <recommendedName>
        <fullName evidence="8">TraD/TraG TraM recognition site domain-containing protein</fullName>
    </recommendedName>
</protein>
<dbReference type="Pfam" id="PF12696">
    <property type="entry name" value="TraG-D_C"/>
    <property type="match status" value="1"/>
</dbReference>
<evidence type="ECO:0000259" key="8">
    <source>
        <dbReference type="Pfam" id="PF12696"/>
    </source>
</evidence>
<feature type="domain" description="TraD/TraG TraM recognition site" evidence="8">
    <location>
        <begin position="485"/>
        <end position="601"/>
    </location>
</feature>
<keyword evidence="4 7" id="KW-0812">Transmembrane</keyword>
<dbReference type="InterPro" id="IPR003688">
    <property type="entry name" value="TraG/VirD4"/>
</dbReference>
<accession>A0A3R8PKC8</accession>
<feature type="transmembrane region" description="Helical" evidence="7">
    <location>
        <begin position="117"/>
        <end position="138"/>
    </location>
</feature>
<evidence type="ECO:0000256" key="5">
    <source>
        <dbReference type="ARBA" id="ARBA00022989"/>
    </source>
</evidence>
<dbReference type="Pfam" id="PF02534">
    <property type="entry name" value="T4SS-DNA_transf"/>
    <property type="match status" value="1"/>
</dbReference>
<keyword evidence="6 7" id="KW-0472">Membrane</keyword>
<feature type="transmembrane region" description="Helical" evidence="7">
    <location>
        <begin position="20"/>
        <end position="41"/>
    </location>
</feature>
<comment type="caution">
    <text evidence="9">The sequence shown here is derived from an EMBL/GenBank/DDBJ whole genome shotgun (WGS) entry which is preliminary data.</text>
</comment>
<evidence type="ECO:0000256" key="4">
    <source>
        <dbReference type="ARBA" id="ARBA00022692"/>
    </source>
</evidence>
<gene>
    <name evidence="9" type="ORF">CXF42_05590</name>
</gene>
<dbReference type="Gene3D" id="3.40.50.300">
    <property type="entry name" value="P-loop containing nucleotide triphosphate hydrolases"/>
    <property type="match status" value="1"/>
</dbReference>
<dbReference type="InterPro" id="IPR032689">
    <property type="entry name" value="TraG-D_C"/>
</dbReference>
<dbReference type="PANTHER" id="PTHR37937">
    <property type="entry name" value="CONJUGATIVE TRANSFER: DNA TRANSPORT"/>
    <property type="match status" value="1"/>
</dbReference>
<comment type="similarity">
    <text evidence="2">Belongs to the VirD4/TraG family.</text>
</comment>
<dbReference type="EMBL" id="PQNQ01000012">
    <property type="protein sequence ID" value="RRQ04016.1"/>
    <property type="molecule type" value="Genomic_DNA"/>
</dbReference>
<sequence>MCRMRSWPVWSKRPTGPVILLMRLMASSMLLMMCMPARRVAMSERRRPGRSRGGVAGVWDTNPVLVIAAAVMAVVLGVNLVAWMGYGLAAMLVGDRPLGTPLAAFEIARRDDLRFGVLAWVMTSLIIAVCAVPVWWLVRRRRRLVAQADPTDRLARHMASGRDLAGHGYKAVAEANRRLSPGVDYSAWPEPGMYIGPMVAGGRRLYLSDEETGLMVAGTRSGKTQSLVTRLICEAPGSVLATSSKADIVDLTLGVRQQVGQTWVFDPQNIASSEPARWWWNPLRGITTPAAAKGLASYFADGARPAGARRDGYFDPESERVFGAYILAAALAGGDMGHVFDWLLSPTATQLPADILRVYGLDMAARSAEQTANLTSRQRDGIYGMARRYLDLLENPQFAAMVLPPRRVRLGVADGQVMYQDGQWVHDNPEFRIDEFVESDCQTLYLLTRKGADSAAGLTTALAGQLLQAAIERAQRSPNRRLAVPLRPVLDEVANVVKLSDLPQWYADFGSQGITPFSFLQSWSQGEGVWDKKALQAMSAAANVRIFGGSSDDSDYLSDLSQLIGDHYVAVESRTSSRDGRSRSESWSRERLVGVNDLTAMGKGRQLVHFNGAEPVFCRKVFWSQTDYAGQVQGSLDVAKARLGGDVAGRGFTDVDGRDAV</sequence>
<dbReference type="SUPFAM" id="SSF52540">
    <property type="entry name" value="P-loop containing nucleoside triphosphate hydrolases"/>
    <property type="match status" value="1"/>
</dbReference>
<dbReference type="CDD" id="cd01127">
    <property type="entry name" value="TrwB_TraG_TraD_VirD4"/>
    <property type="match status" value="1"/>
</dbReference>
<evidence type="ECO:0000256" key="2">
    <source>
        <dbReference type="ARBA" id="ARBA00008806"/>
    </source>
</evidence>
<organism evidence="9 10">
    <name type="scientific">Corynebacterium bovis</name>
    <dbReference type="NCBI Taxonomy" id="36808"/>
    <lineage>
        <taxon>Bacteria</taxon>
        <taxon>Bacillati</taxon>
        <taxon>Actinomycetota</taxon>
        <taxon>Actinomycetes</taxon>
        <taxon>Mycobacteriales</taxon>
        <taxon>Corynebacteriaceae</taxon>
        <taxon>Corynebacterium</taxon>
    </lineage>
</organism>
<name>A0A3R8PKC8_9CORY</name>
<evidence type="ECO:0000256" key="7">
    <source>
        <dbReference type="SAM" id="Phobius"/>
    </source>
</evidence>
<feature type="transmembrane region" description="Helical" evidence="7">
    <location>
        <begin position="62"/>
        <end position="86"/>
    </location>
</feature>
<keyword evidence="3" id="KW-1003">Cell membrane</keyword>
<dbReference type="Proteomes" id="UP000278422">
    <property type="component" value="Unassembled WGS sequence"/>
</dbReference>
<dbReference type="InterPro" id="IPR051539">
    <property type="entry name" value="T4SS-coupling_protein"/>
</dbReference>
<evidence type="ECO:0000256" key="1">
    <source>
        <dbReference type="ARBA" id="ARBA00004651"/>
    </source>
</evidence>
<evidence type="ECO:0000256" key="3">
    <source>
        <dbReference type="ARBA" id="ARBA00022475"/>
    </source>
</evidence>
<dbReference type="InterPro" id="IPR027417">
    <property type="entry name" value="P-loop_NTPase"/>
</dbReference>
<dbReference type="PANTHER" id="PTHR37937:SF1">
    <property type="entry name" value="CONJUGATIVE TRANSFER: DNA TRANSPORT"/>
    <property type="match status" value="1"/>
</dbReference>
<dbReference type="GO" id="GO:0005886">
    <property type="term" value="C:plasma membrane"/>
    <property type="evidence" value="ECO:0007669"/>
    <property type="project" value="UniProtKB-SubCell"/>
</dbReference>